<dbReference type="InterPro" id="IPR036890">
    <property type="entry name" value="HATPase_C_sf"/>
</dbReference>
<dbReference type="EC" id="2.7.13.3" evidence="2"/>
<dbReference type="InterPro" id="IPR003594">
    <property type="entry name" value="HATPase_dom"/>
</dbReference>
<dbReference type="SUPFAM" id="SSF55874">
    <property type="entry name" value="ATPase domain of HSP90 chaperone/DNA topoisomerase II/histidine kinase"/>
    <property type="match status" value="1"/>
</dbReference>
<accession>A0A9W6W7J9</accession>
<evidence type="ECO:0000256" key="7">
    <source>
        <dbReference type="ARBA" id="ARBA00022840"/>
    </source>
</evidence>
<dbReference type="EMBL" id="BSTK01000026">
    <property type="protein sequence ID" value="GLY92211.1"/>
    <property type="molecule type" value="Genomic_DNA"/>
</dbReference>
<evidence type="ECO:0000256" key="4">
    <source>
        <dbReference type="ARBA" id="ARBA00022679"/>
    </source>
</evidence>
<dbReference type="Pfam" id="PF07730">
    <property type="entry name" value="HisKA_3"/>
    <property type="match status" value="1"/>
</dbReference>
<evidence type="ECO:0000256" key="8">
    <source>
        <dbReference type="ARBA" id="ARBA00023012"/>
    </source>
</evidence>
<evidence type="ECO:0000256" key="3">
    <source>
        <dbReference type="ARBA" id="ARBA00022553"/>
    </source>
</evidence>
<reference evidence="10" key="1">
    <citation type="submission" date="2023-03" db="EMBL/GenBank/DDBJ databases">
        <title>Actinoallomurus iriomotensis NBRC 103684.</title>
        <authorList>
            <person name="Ichikawa N."/>
            <person name="Sato H."/>
            <person name="Tonouchi N."/>
        </authorList>
    </citation>
    <scope>NUCLEOTIDE SEQUENCE</scope>
    <source>
        <strain evidence="10">NBRC 103684</strain>
    </source>
</reference>
<evidence type="ECO:0000256" key="1">
    <source>
        <dbReference type="ARBA" id="ARBA00000085"/>
    </source>
</evidence>
<dbReference type="InterPro" id="IPR050482">
    <property type="entry name" value="Sensor_HK_TwoCompSys"/>
</dbReference>
<dbReference type="InterPro" id="IPR029016">
    <property type="entry name" value="GAF-like_dom_sf"/>
</dbReference>
<keyword evidence="7" id="KW-0067">ATP-binding</keyword>
<keyword evidence="4" id="KW-0808">Transferase</keyword>
<proteinExistence type="predicted"/>
<protein>
    <recommendedName>
        <fullName evidence="2">histidine kinase</fullName>
        <ecNumber evidence="2">2.7.13.3</ecNumber>
    </recommendedName>
</protein>
<dbReference type="Proteomes" id="UP001165074">
    <property type="component" value="Unassembled WGS sequence"/>
</dbReference>
<name>A0A9W6W7J9_9ACTN</name>
<dbReference type="GO" id="GO:0000155">
    <property type="term" value="F:phosphorelay sensor kinase activity"/>
    <property type="evidence" value="ECO:0007669"/>
    <property type="project" value="InterPro"/>
</dbReference>
<evidence type="ECO:0000256" key="2">
    <source>
        <dbReference type="ARBA" id="ARBA00012438"/>
    </source>
</evidence>
<dbReference type="PANTHER" id="PTHR24421">
    <property type="entry name" value="NITRATE/NITRITE SENSOR PROTEIN NARX-RELATED"/>
    <property type="match status" value="1"/>
</dbReference>
<keyword evidence="6" id="KW-0418">Kinase</keyword>
<gene>
    <name evidence="10" type="ORF">Airi02_101390</name>
</gene>
<dbReference type="InterPro" id="IPR003018">
    <property type="entry name" value="GAF"/>
</dbReference>
<dbReference type="SMART" id="SM00387">
    <property type="entry name" value="HATPase_c"/>
    <property type="match status" value="1"/>
</dbReference>
<evidence type="ECO:0000313" key="10">
    <source>
        <dbReference type="EMBL" id="GLY92211.1"/>
    </source>
</evidence>
<evidence type="ECO:0000256" key="6">
    <source>
        <dbReference type="ARBA" id="ARBA00022777"/>
    </source>
</evidence>
<evidence type="ECO:0000256" key="5">
    <source>
        <dbReference type="ARBA" id="ARBA00022741"/>
    </source>
</evidence>
<keyword evidence="8" id="KW-0902">Two-component regulatory system</keyword>
<dbReference type="GO" id="GO:0016020">
    <property type="term" value="C:membrane"/>
    <property type="evidence" value="ECO:0007669"/>
    <property type="project" value="InterPro"/>
</dbReference>
<dbReference type="Pfam" id="PF02518">
    <property type="entry name" value="HATPase_c"/>
    <property type="match status" value="1"/>
</dbReference>
<dbReference type="Gene3D" id="3.30.450.40">
    <property type="match status" value="1"/>
</dbReference>
<dbReference type="GO" id="GO:0046983">
    <property type="term" value="F:protein dimerization activity"/>
    <property type="evidence" value="ECO:0007669"/>
    <property type="project" value="InterPro"/>
</dbReference>
<keyword evidence="5" id="KW-0547">Nucleotide-binding</keyword>
<dbReference type="GO" id="GO:0005524">
    <property type="term" value="F:ATP binding"/>
    <property type="evidence" value="ECO:0007669"/>
    <property type="project" value="UniProtKB-KW"/>
</dbReference>
<dbReference type="Gene3D" id="3.30.565.10">
    <property type="entry name" value="Histidine kinase-like ATPase, C-terminal domain"/>
    <property type="match status" value="1"/>
</dbReference>
<dbReference type="SUPFAM" id="SSF55781">
    <property type="entry name" value="GAF domain-like"/>
    <property type="match status" value="1"/>
</dbReference>
<dbReference type="InterPro" id="IPR011712">
    <property type="entry name" value="Sig_transdc_His_kin_sub3_dim/P"/>
</dbReference>
<comment type="caution">
    <text evidence="10">The sequence shown here is derived from an EMBL/GenBank/DDBJ whole genome shotgun (WGS) entry which is preliminary data.</text>
</comment>
<dbReference type="Pfam" id="PF01590">
    <property type="entry name" value="GAF"/>
    <property type="match status" value="1"/>
</dbReference>
<dbReference type="AlphaFoldDB" id="A0A9W6W7J9"/>
<comment type="catalytic activity">
    <reaction evidence="1">
        <text>ATP + protein L-histidine = ADP + protein N-phospho-L-histidine.</text>
        <dbReference type="EC" id="2.7.13.3"/>
    </reaction>
</comment>
<keyword evidence="11" id="KW-1185">Reference proteome</keyword>
<dbReference type="CDD" id="cd16917">
    <property type="entry name" value="HATPase_UhpB-NarQ-NarX-like"/>
    <property type="match status" value="1"/>
</dbReference>
<feature type="domain" description="Histidine kinase/HSP90-like ATPase" evidence="9">
    <location>
        <begin position="268"/>
        <end position="358"/>
    </location>
</feature>
<dbReference type="PANTHER" id="PTHR24421:SF10">
    <property type="entry name" value="NITRATE_NITRITE SENSOR PROTEIN NARQ"/>
    <property type="match status" value="1"/>
</dbReference>
<organism evidence="10 11">
    <name type="scientific">Actinoallomurus iriomotensis</name>
    <dbReference type="NCBI Taxonomy" id="478107"/>
    <lineage>
        <taxon>Bacteria</taxon>
        <taxon>Bacillati</taxon>
        <taxon>Actinomycetota</taxon>
        <taxon>Actinomycetes</taxon>
        <taxon>Streptosporangiales</taxon>
        <taxon>Thermomonosporaceae</taxon>
        <taxon>Actinoallomurus</taxon>
    </lineage>
</organism>
<sequence length="358" mass="38705">MARGASPPVIFDAAAKALGCLIKADYTTINRREADQTMSIVTLYRAPGVPEIDLPFGGRWPLKEDTASAAALRTHRPARRAAEAIRSEVGDWHRATHVGHVVACPVIVEDRLWGTMACLYIGSEPPPDDTEERMAKFVELLNSTIAQAETRAELIASRARLVANADATRRRIERDLHDGVQQHLISLALQLRAAEANVPPEHGELRRQLSDTAQGLSDVLTELQEISRGLQPPMLARRGLPAALKALVSRSPVPVELRIGAYRRLPEKLEVTIYYLVSEALTNVLKYAHASVVRIELGGEESEIHLTVRDDGIGGADPARGSGLTGLGDRVRALGGTIQVTSPAGCGTSLAVTIPFRS</sequence>
<evidence type="ECO:0000259" key="9">
    <source>
        <dbReference type="SMART" id="SM00387"/>
    </source>
</evidence>
<keyword evidence="3" id="KW-0597">Phosphoprotein</keyword>
<evidence type="ECO:0000313" key="11">
    <source>
        <dbReference type="Proteomes" id="UP001165074"/>
    </source>
</evidence>
<dbReference type="Gene3D" id="1.20.5.1930">
    <property type="match status" value="1"/>
</dbReference>